<evidence type="ECO:0000313" key="1">
    <source>
        <dbReference type="EMBL" id="PNR58131.1"/>
    </source>
</evidence>
<dbReference type="AlphaFoldDB" id="A0A2K1KWI2"/>
<reference evidence="2" key="3">
    <citation type="submission" date="2020-12" db="UniProtKB">
        <authorList>
            <consortium name="EnsemblPlants"/>
        </authorList>
    </citation>
    <scope>IDENTIFICATION</scope>
</reference>
<proteinExistence type="predicted"/>
<reference evidence="1 3" key="2">
    <citation type="journal article" date="2018" name="Plant J.">
        <title>The Physcomitrella patens chromosome-scale assembly reveals moss genome structure and evolution.</title>
        <authorList>
            <person name="Lang D."/>
            <person name="Ullrich K.K."/>
            <person name="Murat F."/>
            <person name="Fuchs J."/>
            <person name="Jenkins J."/>
            <person name="Haas F.B."/>
            <person name="Piednoel M."/>
            <person name="Gundlach H."/>
            <person name="Van Bel M."/>
            <person name="Meyberg R."/>
            <person name="Vives C."/>
            <person name="Morata J."/>
            <person name="Symeonidi A."/>
            <person name="Hiss M."/>
            <person name="Muchero W."/>
            <person name="Kamisugi Y."/>
            <person name="Saleh O."/>
            <person name="Blanc G."/>
            <person name="Decker E.L."/>
            <person name="van Gessel N."/>
            <person name="Grimwood J."/>
            <person name="Hayes R.D."/>
            <person name="Graham S.W."/>
            <person name="Gunter L.E."/>
            <person name="McDaniel S.F."/>
            <person name="Hoernstein S.N.W."/>
            <person name="Larsson A."/>
            <person name="Li F.W."/>
            <person name="Perroud P.F."/>
            <person name="Phillips J."/>
            <person name="Ranjan P."/>
            <person name="Rokshar D.S."/>
            <person name="Rothfels C.J."/>
            <person name="Schneider L."/>
            <person name="Shu S."/>
            <person name="Stevenson D.W."/>
            <person name="Thummler F."/>
            <person name="Tillich M."/>
            <person name="Villarreal Aguilar J.C."/>
            <person name="Widiez T."/>
            <person name="Wong G.K."/>
            <person name="Wymore A."/>
            <person name="Zhang Y."/>
            <person name="Zimmer A.D."/>
            <person name="Quatrano R.S."/>
            <person name="Mayer K.F.X."/>
            <person name="Goodstein D."/>
            <person name="Casacuberta J.M."/>
            <person name="Vandepoele K."/>
            <person name="Reski R."/>
            <person name="Cuming A.C."/>
            <person name="Tuskan G.A."/>
            <person name="Maumus F."/>
            <person name="Salse J."/>
            <person name="Schmutz J."/>
            <person name="Rensing S.A."/>
        </authorList>
    </citation>
    <scope>NUCLEOTIDE SEQUENCE [LARGE SCALE GENOMIC DNA]</scope>
    <source>
        <strain evidence="2 3">cv. Gransden 2004</strain>
    </source>
</reference>
<sequence length="32" mass="4018">MWQLSQHTDQVYLTTHRFQHLYHAQFPRSRCT</sequence>
<name>A0A2K1KWI2_PHYPA</name>
<dbReference type="Gramene" id="Pp3c3_29580V3.1">
    <property type="protein sequence ID" value="Pp3c3_29580V3.1"/>
    <property type="gene ID" value="Pp3c3_29580"/>
</dbReference>
<protein>
    <submittedName>
        <fullName evidence="1 2">Uncharacterized protein</fullName>
    </submittedName>
</protein>
<accession>A0A2K1KWI2</accession>
<dbReference type="Proteomes" id="UP000006727">
    <property type="component" value="Chromosome 3"/>
</dbReference>
<reference evidence="1 3" key="1">
    <citation type="journal article" date="2008" name="Science">
        <title>The Physcomitrella genome reveals evolutionary insights into the conquest of land by plants.</title>
        <authorList>
            <person name="Rensing S."/>
            <person name="Lang D."/>
            <person name="Zimmer A."/>
            <person name="Terry A."/>
            <person name="Salamov A."/>
            <person name="Shapiro H."/>
            <person name="Nishiyama T."/>
            <person name="Perroud P.-F."/>
            <person name="Lindquist E."/>
            <person name="Kamisugi Y."/>
            <person name="Tanahashi T."/>
            <person name="Sakakibara K."/>
            <person name="Fujita T."/>
            <person name="Oishi K."/>
            <person name="Shin-I T."/>
            <person name="Kuroki Y."/>
            <person name="Toyoda A."/>
            <person name="Suzuki Y."/>
            <person name="Hashimoto A."/>
            <person name="Yamaguchi K."/>
            <person name="Sugano A."/>
            <person name="Kohara Y."/>
            <person name="Fujiyama A."/>
            <person name="Anterola A."/>
            <person name="Aoki S."/>
            <person name="Ashton N."/>
            <person name="Barbazuk W.B."/>
            <person name="Barker E."/>
            <person name="Bennetzen J."/>
            <person name="Bezanilla M."/>
            <person name="Blankenship R."/>
            <person name="Cho S.H."/>
            <person name="Dutcher S."/>
            <person name="Estelle M."/>
            <person name="Fawcett J.A."/>
            <person name="Gundlach H."/>
            <person name="Hanada K."/>
            <person name="Heyl A."/>
            <person name="Hicks K.A."/>
            <person name="Hugh J."/>
            <person name="Lohr M."/>
            <person name="Mayer K."/>
            <person name="Melkozernov A."/>
            <person name="Murata T."/>
            <person name="Nelson D."/>
            <person name="Pils B."/>
            <person name="Prigge M."/>
            <person name="Reiss B."/>
            <person name="Renner T."/>
            <person name="Rombauts S."/>
            <person name="Rushton P."/>
            <person name="Sanderfoot A."/>
            <person name="Schween G."/>
            <person name="Shiu S.-H."/>
            <person name="Stueber K."/>
            <person name="Theodoulou F.L."/>
            <person name="Tu H."/>
            <person name="Van de Peer Y."/>
            <person name="Verrier P.J."/>
            <person name="Waters E."/>
            <person name="Wood A."/>
            <person name="Yang L."/>
            <person name="Cove D."/>
            <person name="Cuming A."/>
            <person name="Hasebe M."/>
            <person name="Lucas S."/>
            <person name="Mishler D.B."/>
            <person name="Reski R."/>
            <person name="Grigoriev I."/>
            <person name="Quatrano R.S."/>
            <person name="Boore J.L."/>
        </authorList>
    </citation>
    <scope>NUCLEOTIDE SEQUENCE [LARGE SCALE GENOMIC DNA]</scope>
    <source>
        <strain evidence="2 3">cv. Gransden 2004</strain>
    </source>
</reference>
<dbReference type="EnsemblPlants" id="Pp3c3_29580V3.1">
    <property type="protein sequence ID" value="Pp3c3_29580V3.1"/>
    <property type="gene ID" value="Pp3c3_29580"/>
</dbReference>
<gene>
    <name evidence="1" type="ORF">PHYPA_005126</name>
</gene>
<organism evidence="1">
    <name type="scientific">Physcomitrium patens</name>
    <name type="common">Spreading-leaved earth moss</name>
    <name type="synonym">Physcomitrella patens</name>
    <dbReference type="NCBI Taxonomy" id="3218"/>
    <lineage>
        <taxon>Eukaryota</taxon>
        <taxon>Viridiplantae</taxon>
        <taxon>Streptophyta</taxon>
        <taxon>Embryophyta</taxon>
        <taxon>Bryophyta</taxon>
        <taxon>Bryophytina</taxon>
        <taxon>Bryopsida</taxon>
        <taxon>Funariidae</taxon>
        <taxon>Funariales</taxon>
        <taxon>Funariaceae</taxon>
        <taxon>Physcomitrium</taxon>
    </lineage>
</organism>
<dbReference type="EMBL" id="ABEU02000003">
    <property type="protein sequence ID" value="PNR58131.1"/>
    <property type="molecule type" value="Genomic_DNA"/>
</dbReference>
<keyword evidence="3" id="KW-1185">Reference proteome</keyword>
<evidence type="ECO:0000313" key="2">
    <source>
        <dbReference type="EnsemblPlants" id="Pp3c3_29580V3.1"/>
    </source>
</evidence>
<dbReference type="InParanoid" id="A0A2K1KWI2"/>
<evidence type="ECO:0000313" key="3">
    <source>
        <dbReference type="Proteomes" id="UP000006727"/>
    </source>
</evidence>